<sequence length="159" mass="15974">MTVPTASRRLRIVKTTAAFVAGSTLLAGCQLISPRQTDEMYDAGDGVSVNVGPLQLRNVVLVSDKLGAAGVVSAAVGNPTSEDIALSVTGAGEGNSAQVTIPKNSTVNLSVDGSKVTLAKVDAEPGSMTQLTFSSAQAGNSPVGVPVVPATGYYADLTP</sequence>
<comment type="caution">
    <text evidence="1">The sequence shown here is derived from an EMBL/GenBank/DDBJ whole genome shotgun (WGS) entry which is preliminary data.</text>
</comment>
<name>A0ABN2LZC2_9MICO</name>
<evidence type="ECO:0000313" key="1">
    <source>
        <dbReference type="EMBL" id="GAA1803674.1"/>
    </source>
</evidence>
<accession>A0ABN2LZC2</accession>
<gene>
    <name evidence="1" type="ORF">GCM10009811_29140</name>
</gene>
<protein>
    <recommendedName>
        <fullName evidence="3">Lipoprotein</fullName>
    </recommendedName>
</protein>
<dbReference type="EMBL" id="BAAAPO010000044">
    <property type="protein sequence ID" value="GAA1803674.1"/>
    <property type="molecule type" value="Genomic_DNA"/>
</dbReference>
<reference evidence="1 2" key="1">
    <citation type="journal article" date="2019" name="Int. J. Syst. Evol. Microbiol.">
        <title>The Global Catalogue of Microorganisms (GCM) 10K type strain sequencing project: providing services to taxonomists for standard genome sequencing and annotation.</title>
        <authorList>
            <consortium name="The Broad Institute Genomics Platform"/>
            <consortium name="The Broad Institute Genome Sequencing Center for Infectious Disease"/>
            <person name="Wu L."/>
            <person name="Ma J."/>
        </authorList>
    </citation>
    <scope>NUCLEOTIDE SEQUENCE [LARGE SCALE GENOMIC DNA]</scope>
    <source>
        <strain evidence="1 2">JCM 15592</strain>
    </source>
</reference>
<evidence type="ECO:0000313" key="2">
    <source>
        <dbReference type="Proteomes" id="UP001499938"/>
    </source>
</evidence>
<dbReference type="Proteomes" id="UP001499938">
    <property type="component" value="Unassembled WGS sequence"/>
</dbReference>
<evidence type="ECO:0008006" key="3">
    <source>
        <dbReference type="Google" id="ProtNLM"/>
    </source>
</evidence>
<dbReference type="RefSeq" id="WP_344087005.1">
    <property type="nucleotide sequence ID" value="NZ_BAAAPO010000044.1"/>
</dbReference>
<proteinExistence type="predicted"/>
<organism evidence="1 2">
    <name type="scientific">Nostocoides veronense</name>
    <dbReference type="NCBI Taxonomy" id="330836"/>
    <lineage>
        <taxon>Bacteria</taxon>
        <taxon>Bacillati</taxon>
        <taxon>Actinomycetota</taxon>
        <taxon>Actinomycetes</taxon>
        <taxon>Micrococcales</taxon>
        <taxon>Intrasporangiaceae</taxon>
        <taxon>Nostocoides</taxon>
    </lineage>
</organism>
<keyword evidence="2" id="KW-1185">Reference proteome</keyword>